<name>A0AAD6U5X1_9AGAR</name>
<evidence type="ECO:0000313" key="1">
    <source>
        <dbReference type="EMBL" id="KAJ7090381.1"/>
    </source>
</evidence>
<reference evidence="1" key="1">
    <citation type="submission" date="2023-03" db="EMBL/GenBank/DDBJ databases">
        <title>Massive genome expansion in bonnet fungi (Mycena s.s.) driven by repeated elements and novel gene families across ecological guilds.</title>
        <authorList>
            <consortium name="Lawrence Berkeley National Laboratory"/>
            <person name="Harder C.B."/>
            <person name="Miyauchi S."/>
            <person name="Viragh M."/>
            <person name="Kuo A."/>
            <person name="Thoen E."/>
            <person name="Andreopoulos B."/>
            <person name="Lu D."/>
            <person name="Skrede I."/>
            <person name="Drula E."/>
            <person name="Henrissat B."/>
            <person name="Morin E."/>
            <person name="Kohler A."/>
            <person name="Barry K."/>
            <person name="LaButti K."/>
            <person name="Morin E."/>
            <person name="Salamov A."/>
            <person name="Lipzen A."/>
            <person name="Mereny Z."/>
            <person name="Hegedus B."/>
            <person name="Baldrian P."/>
            <person name="Stursova M."/>
            <person name="Weitz H."/>
            <person name="Taylor A."/>
            <person name="Grigoriev I.V."/>
            <person name="Nagy L.G."/>
            <person name="Martin F."/>
            <person name="Kauserud H."/>
        </authorList>
    </citation>
    <scope>NUCLEOTIDE SEQUENCE</scope>
    <source>
        <strain evidence="1">CBHHK173m</strain>
    </source>
</reference>
<keyword evidence="2" id="KW-1185">Reference proteome</keyword>
<sequence>MWALISACVPQRTATGYTSIGAWELASYKLQLENPEWQRWIRDVAGPTALRALCIDAEDEQPDYVLRRLELRDSFSEAVRLEIEPAKFKIGNLIVLLPSKFTGGCMAFRYDGQTRQINLSDQLTAVIAVYSGVEQIISSVDSGYQLTLVYDILYRGSRPHSLADLASPKKTLRSIMGAWRDNSASNMPQFLACLLQRKHACSFTSDDNHLLSVLRPLARELDFSLHLAHIVVIAKAQDSDESVAWAADESISMVEDSFASYIDEEDIQTLAITDIVDLEGIPVNVDGLDLSVNDLVNGANARLGEPDEEALDEFGVLQYGYKRTVLLLWPESTAALSVSVADGVYDLARATLERSSSAMPTRKEKHLMERFVQWCTTAHCDPRLQHAAYMLRQYAERWRDFDFFLRAMTACGVDKNIALIGSEGIVSAYNTFDWDVFSHFCNVVVMQEPSNINRWNLIMHLSTMAIAEGNLEVQRWCQLSQSMVLRSLRRMSPNELDWLMILISTGGGGFLRHIIYPQLLAQWPLGVEFWPSFLRRLYQNSKQIAFSEPTAVSTVISQSVEIIVDRLAAFPRRTIGACGGDEPDMKAIIDVIRLCLDVGQPAACASIALRMRAAADAGDYDPRYQPWNYYLDISGFLDEYLNANHERSALTPSLTLFFENTVLGLLSPYGLHPYGHFAFPPLTGPILASLMRAARRIGGVFFLRKLFTEQPQMLRRDSETLQELARSIVAFLTPSEDLFDSRLEFELLTRLVVEAAVDAHDIQHPEVSLVHGLINLCLDFEMPDATHERVWQRLLFVPRGMKASHHIATLLVPVFWRLQNTLARRNLNLRTGRFDTFSAILITLFSENNMVKPADIRGVERIRKIECSEEKCQLCGALRKFVLNSSNPTIQFRDIHRARSHVERRLIAGCMDSLGFRWRTLKDRNPHTLEITKPGPVHADEVATWYRSHLTGKRMLVCLGGAETQRAVLGNDYDRVVAAIEGVDAQTIATPVDTRLPLASLGVNCAAKKSRQL</sequence>
<dbReference type="EMBL" id="JARJCN010000022">
    <property type="protein sequence ID" value="KAJ7090381.1"/>
    <property type="molecule type" value="Genomic_DNA"/>
</dbReference>
<dbReference type="AlphaFoldDB" id="A0AAD6U5X1"/>
<gene>
    <name evidence="1" type="ORF">B0H15DRAFT_979878</name>
</gene>
<proteinExistence type="predicted"/>
<comment type="caution">
    <text evidence="1">The sequence shown here is derived from an EMBL/GenBank/DDBJ whole genome shotgun (WGS) entry which is preliminary data.</text>
</comment>
<evidence type="ECO:0000313" key="2">
    <source>
        <dbReference type="Proteomes" id="UP001222325"/>
    </source>
</evidence>
<dbReference type="Proteomes" id="UP001222325">
    <property type="component" value="Unassembled WGS sequence"/>
</dbReference>
<accession>A0AAD6U5X1</accession>
<protein>
    <submittedName>
        <fullName evidence="1">Uncharacterized protein</fullName>
    </submittedName>
</protein>
<organism evidence="1 2">
    <name type="scientific">Mycena belliarum</name>
    <dbReference type="NCBI Taxonomy" id="1033014"/>
    <lineage>
        <taxon>Eukaryota</taxon>
        <taxon>Fungi</taxon>
        <taxon>Dikarya</taxon>
        <taxon>Basidiomycota</taxon>
        <taxon>Agaricomycotina</taxon>
        <taxon>Agaricomycetes</taxon>
        <taxon>Agaricomycetidae</taxon>
        <taxon>Agaricales</taxon>
        <taxon>Marasmiineae</taxon>
        <taxon>Mycenaceae</taxon>
        <taxon>Mycena</taxon>
    </lineage>
</organism>